<proteinExistence type="predicted"/>
<reference evidence="1" key="1">
    <citation type="submission" date="2016-03" db="EMBL/GenBank/DDBJ databases">
        <title>Gut transcriptome analysis on engorged females of Ornithodoros mimon (Acari: Argasidae) and phylogenetic inferences of soft ticks.</title>
        <authorList>
            <person name="Landulfo G.A."/>
            <person name="Giovanni D."/>
            <person name="Carvalho E."/>
            <person name="Junqueira-de-Azevedo I."/>
            <person name="Patane J."/>
            <person name="Mendoca R."/>
            <person name="Barros-Battesti D."/>
        </authorList>
    </citation>
    <scope>NUCLEOTIDE SEQUENCE</scope>
    <source>
        <strain evidence="1">Females</strain>
        <tissue evidence="1">Gut</tissue>
    </source>
</reference>
<sequence length="269" mass="28939">SFGAGIPACLCSCPLWRGPWNCSLSFRAGSASGNRAYGDGVLLESASPSFTSKSSSAICEPNFSAMLQVSSSPMVVSLSGDWMDTTETSELSESGGSSGFRSVSFSTQSFAIFWRTEARKSEPGNMMRRFSASLSWRRRTDLLTTSFSLTEVAVRSTAPRVTSAKGLLVQNVSTTILEASAQTKTICFARETLEGATAVTRTLLAADVAYWTVLARSSSDGRRLLICSECLSPDDVSSLLSRDWYCCSCCHLLLLFWTPVCAGRIPVVS</sequence>
<protein>
    <submittedName>
        <fullName evidence="1">Uncharacterized protein</fullName>
    </submittedName>
</protein>
<organism evidence="1">
    <name type="scientific">Alectorobius mimon</name>
    <dbReference type="NCBI Taxonomy" id="360319"/>
    <lineage>
        <taxon>Eukaryota</taxon>
        <taxon>Metazoa</taxon>
        <taxon>Ecdysozoa</taxon>
        <taxon>Arthropoda</taxon>
        <taxon>Chelicerata</taxon>
        <taxon>Arachnida</taxon>
        <taxon>Acari</taxon>
        <taxon>Parasitiformes</taxon>
        <taxon>Ixodida</taxon>
        <taxon>Ixodoidea</taxon>
        <taxon>Argasidae</taxon>
        <taxon>Ornithodorinae</taxon>
        <taxon>Alectorobius</taxon>
    </lineage>
</organism>
<dbReference type="EMBL" id="GEIB01002028">
    <property type="protein sequence ID" value="JAR86435.1"/>
    <property type="molecule type" value="Transcribed_RNA"/>
</dbReference>
<feature type="non-terminal residue" evidence="1">
    <location>
        <position position="1"/>
    </location>
</feature>
<name>A0A147B7M8_9ACAR</name>
<accession>A0A147B7M8</accession>
<evidence type="ECO:0000313" key="1">
    <source>
        <dbReference type="EMBL" id="JAR86435.1"/>
    </source>
</evidence>
<dbReference type="AlphaFoldDB" id="A0A147B7M8"/>